<dbReference type="AlphaFoldDB" id="A0A177K4I8"/>
<evidence type="ECO:0000313" key="3">
    <source>
        <dbReference type="Proteomes" id="UP000077262"/>
    </source>
</evidence>
<name>A0A177K4I8_SPHYA</name>
<sequence>MPEKDSTTRSARSMRRKKLREDAAGYRRSTYALSPTSIDIVEKIRQRLTLPSREATINAILERIDSDILLRYEFLGPRTPDRANKEP</sequence>
<protein>
    <submittedName>
        <fullName evidence="2">Uncharacterized protein</fullName>
    </submittedName>
</protein>
<dbReference type="Proteomes" id="UP000077262">
    <property type="component" value="Unassembled WGS sequence"/>
</dbReference>
<dbReference type="EMBL" id="LSTR01000001">
    <property type="protein sequence ID" value="OAH48342.1"/>
    <property type="molecule type" value="Genomic_DNA"/>
</dbReference>
<dbReference type="RefSeq" id="WP_063975881.1">
    <property type="nucleotide sequence ID" value="NZ_JAOCLD010000077.1"/>
</dbReference>
<gene>
    <name evidence="2" type="ORF">AX777_25115</name>
</gene>
<feature type="region of interest" description="Disordered" evidence="1">
    <location>
        <begin position="1"/>
        <end position="23"/>
    </location>
</feature>
<comment type="caution">
    <text evidence="2">The sequence shown here is derived from an EMBL/GenBank/DDBJ whole genome shotgun (WGS) entry which is preliminary data.</text>
</comment>
<proteinExistence type="predicted"/>
<organism evidence="2 3">
    <name type="scientific">Sphingobium yanoikuyae</name>
    <name type="common">Sphingomonas yanoikuyae</name>
    <dbReference type="NCBI Taxonomy" id="13690"/>
    <lineage>
        <taxon>Bacteria</taxon>
        <taxon>Pseudomonadati</taxon>
        <taxon>Pseudomonadota</taxon>
        <taxon>Alphaproteobacteria</taxon>
        <taxon>Sphingomonadales</taxon>
        <taxon>Sphingomonadaceae</taxon>
        <taxon>Sphingobium</taxon>
    </lineage>
</organism>
<reference evidence="2 3" key="1">
    <citation type="submission" date="2016-02" db="EMBL/GenBank/DDBJ databases">
        <authorList>
            <person name="Wen L."/>
            <person name="He K."/>
            <person name="Yang H."/>
        </authorList>
    </citation>
    <scope>NUCLEOTIDE SEQUENCE [LARGE SCALE GENOMIC DNA]</scope>
    <source>
        <strain evidence="2 3">CD09_2</strain>
    </source>
</reference>
<accession>A0A177K4I8</accession>
<evidence type="ECO:0000313" key="2">
    <source>
        <dbReference type="EMBL" id="OAH48342.1"/>
    </source>
</evidence>
<evidence type="ECO:0000256" key="1">
    <source>
        <dbReference type="SAM" id="MobiDB-lite"/>
    </source>
</evidence>